<protein>
    <recommendedName>
        <fullName evidence="4">Zinc ribbon domain-containing protein</fullName>
    </recommendedName>
</protein>
<feature type="transmembrane region" description="Helical" evidence="1">
    <location>
        <begin position="129"/>
        <end position="149"/>
    </location>
</feature>
<gene>
    <name evidence="2" type="ORF">H9810_05990</name>
</gene>
<accession>A0A9D2F3K3</accession>
<feature type="transmembrane region" description="Helical" evidence="1">
    <location>
        <begin position="76"/>
        <end position="96"/>
    </location>
</feature>
<keyword evidence="1" id="KW-0472">Membrane</keyword>
<sequence length="226" mass="25331">MKNCPHCHIQVGGTAAYCPLCQNRLTGTDDAPWWPVITSPQRRAALVFKIVSFLALAGNVVAAAFDFLLIEEPHTHWSLLMLGWVLAGLLVLHMLLRRRYNGPRLAFQLLLIVSAMIIFTDWFNGYTGYSLDLVVPVLCSITLVCNFIFAFLRTRFTENGLVYMLLNIGVGILPYLLLVFRVGTGSIDGHSIPWVICLIISAITFLGLVIFQGRALRSEIEKRLHM</sequence>
<dbReference type="InterPro" id="IPR046283">
    <property type="entry name" value="DUF6320"/>
</dbReference>
<dbReference type="EMBL" id="DXBO01000090">
    <property type="protein sequence ID" value="HIZ48250.1"/>
    <property type="molecule type" value="Genomic_DNA"/>
</dbReference>
<dbReference type="Proteomes" id="UP000824031">
    <property type="component" value="Unassembled WGS sequence"/>
</dbReference>
<keyword evidence="1" id="KW-1133">Transmembrane helix</keyword>
<feature type="transmembrane region" description="Helical" evidence="1">
    <location>
        <begin position="161"/>
        <end position="180"/>
    </location>
</feature>
<evidence type="ECO:0008006" key="4">
    <source>
        <dbReference type="Google" id="ProtNLM"/>
    </source>
</evidence>
<dbReference type="Pfam" id="PF19845">
    <property type="entry name" value="DUF6320"/>
    <property type="match status" value="1"/>
</dbReference>
<proteinExistence type="predicted"/>
<organism evidence="2 3">
    <name type="scientific">Candidatus Gemmiger excrementavium</name>
    <dbReference type="NCBI Taxonomy" id="2838608"/>
    <lineage>
        <taxon>Bacteria</taxon>
        <taxon>Bacillati</taxon>
        <taxon>Bacillota</taxon>
        <taxon>Clostridia</taxon>
        <taxon>Eubacteriales</taxon>
        <taxon>Gemmiger</taxon>
    </lineage>
</organism>
<evidence type="ECO:0000313" key="3">
    <source>
        <dbReference type="Proteomes" id="UP000824031"/>
    </source>
</evidence>
<feature type="transmembrane region" description="Helical" evidence="1">
    <location>
        <begin position="192"/>
        <end position="216"/>
    </location>
</feature>
<evidence type="ECO:0000313" key="2">
    <source>
        <dbReference type="EMBL" id="HIZ48250.1"/>
    </source>
</evidence>
<comment type="caution">
    <text evidence="2">The sequence shown here is derived from an EMBL/GenBank/DDBJ whole genome shotgun (WGS) entry which is preliminary data.</text>
</comment>
<feature type="transmembrane region" description="Helical" evidence="1">
    <location>
        <begin position="105"/>
        <end position="123"/>
    </location>
</feature>
<feature type="transmembrane region" description="Helical" evidence="1">
    <location>
        <begin position="46"/>
        <end position="70"/>
    </location>
</feature>
<evidence type="ECO:0000256" key="1">
    <source>
        <dbReference type="SAM" id="Phobius"/>
    </source>
</evidence>
<reference evidence="2" key="1">
    <citation type="journal article" date="2021" name="PeerJ">
        <title>Extensive microbial diversity within the chicken gut microbiome revealed by metagenomics and culture.</title>
        <authorList>
            <person name="Gilroy R."/>
            <person name="Ravi A."/>
            <person name="Getino M."/>
            <person name="Pursley I."/>
            <person name="Horton D.L."/>
            <person name="Alikhan N.F."/>
            <person name="Baker D."/>
            <person name="Gharbi K."/>
            <person name="Hall N."/>
            <person name="Watson M."/>
            <person name="Adriaenssens E.M."/>
            <person name="Foster-Nyarko E."/>
            <person name="Jarju S."/>
            <person name="Secka A."/>
            <person name="Antonio M."/>
            <person name="Oren A."/>
            <person name="Chaudhuri R.R."/>
            <person name="La Ragione R."/>
            <person name="Hildebrand F."/>
            <person name="Pallen M.J."/>
        </authorList>
    </citation>
    <scope>NUCLEOTIDE SEQUENCE</scope>
    <source>
        <strain evidence="2">3436</strain>
    </source>
</reference>
<keyword evidence="1" id="KW-0812">Transmembrane</keyword>
<dbReference type="AlphaFoldDB" id="A0A9D2F3K3"/>
<reference evidence="2" key="2">
    <citation type="submission" date="2021-04" db="EMBL/GenBank/DDBJ databases">
        <authorList>
            <person name="Gilroy R."/>
        </authorList>
    </citation>
    <scope>NUCLEOTIDE SEQUENCE</scope>
    <source>
        <strain evidence="2">3436</strain>
    </source>
</reference>
<name>A0A9D2F3K3_9FIRM</name>